<evidence type="ECO:0000256" key="7">
    <source>
        <dbReference type="RuleBase" id="RU000304"/>
    </source>
</evidence>
<keyword evidence="10" id="KW-1185">Reference proteome</keyword>
<keyword evidence="1 7" id="KW-0723">Serine/threonine-protein kinase</keyword>
<dbReference type="GO" id="GO:0007094">
    <property type="term" value="P:mitotic spindle assembly checkpoint signaling"/>
    <property type="evidence" value="ECO:0007669"/>
    <property type="project" value="TreeGrafter"/>
</dbReference>
<dbReference type="GO" id="GO:0005634">
    <property type="term" value="C:nucleus"/>
    <property type="evidence" value="ECO:0007669"/>
    <property type="project" value="TreeGrafter"/>
</dbReference>
<dbReference type="WBParaSite" id="SBAD_0000490001-mRNA-1">
    <property type="protein sequence ID" value="SBAD_0000490001-mRNA-1"/>
    <property type="gene ID" value="SBAD_0000490001"/>
</dbReference>
<dbReference type="Gene3D" id="1.10.510.10">
    <property type="entry name" value="Transferase(Phosphotransferase) domain 1"/>
    <property type="match status" value="1"/>
</dbReference>
<dbReference type="GO" id="GO:0004674">
    <property type="term" value="F:protein serine/threonine kinase activity"/>
    <property type="evidence" value="ECO:0007669"/>
    <property type="project" value="UniProtKB-KW"/>
</dbReference>
<dbReference type="GO" id="GO:0005524">
    <property type="term" value="F:ATP binding"/>
    <property type="evidence" value="ECO:0007669"/>
    <property type="project" value="UniProtKB-UniRule"/>
</dbReference>
<comment type="similarity">
    <text evidence="7">Belongs to the protein kinase superfamily.</text>
</comment>
<dbReference type="SUPFAM" id="SSF56112">
    <property type="entry name" value="Protein kinase-like (PK-like)"/>
    <property type="match status" value="1"/>
</dbReference>
<organism evidence="11">
    <name type="scientific">Soboliphyme baturini</name>
    <dbReference type="NCBI Taxonomy" id="241478"/>
    <lineage>
        <taxon>Eukaryota</taxon>
        <taxon>Metazoa</taxon>
        <taxon>Ecdysozoa</taxon>
        <taxon>Nematoda</taxon>
        <taxon>Enoplea</taxon>
        <taxon>Dorylaimia</taxon>
        <taxon>Dioctophymatida</taxon>
        <taxon>Dioctophymatoidea</taxon>
        <taxon>Soboliphymatidae</taxon>
        <taxon>Soboliphyme</taxon>
    </lineage>
</organism>
<dbReference type="Pfam" id="PF00069">
    <property type="entry name" value="Pkinase"/>
    <property type="match status" value="1"/>
</dbReference>
<dbReference type="FunFam" id="3.30.200.20:FF:000131">
    <property type="entry name" value="Dual specificity protein kinase TTK"/>
    <property type="match status" value="1"/>
</dbReference>
<evidence type="ECO:0000256" key="6">
    <source>
        <dbReference type="PROSITE-ProRule" id="PRU10141"/>
    </source>
</evidence>
<evidence type="ECO:0000256" key="5">
    <source>
        <dbReference type="ARBA" id="ARBA00022840"/>
    </source>
</evidence>
<name>A0A183IM58_9BILA</name>
<feature type="domain" description="Protein kinase" evidence="8">
    <location>
        <begin position="138"/>
        <end position="403"/>
    </location>
</feature>
<keyword evidence="2" id="KW-0808">Transferase</keyword>
<dbReference type="SMART" id="SM00220">
    <property type="entry name" value="S_TKc"/>
    <property type="match status" value="1"/>
</dbReference>
<feature type="binding site" evidence="6">
    <location>
        <position position="167"/>
    </location>
    <ligand>
        <name>ATP</name>
        <dbReference type="ChEBI" id="CHEBI:30616"/>
    </ligand>
</feature>
<proteinExistence type="inferred from homology"/>
<evidence type="ECO:0000256" key="1">
    <source>
        <dbReference type="ARBA" id="ARBA00022527"/>
    </source>
</evidence>
<dbReference type="PROSITE" id="PS00107">
    <property type="entry name" value="PROTEIN_KINASE_ATP"/>
    <property type="match status" value="1"/>
</dbReference>
<dbReference type="InterPro" id="IPR027084">
    <property type="entry name" value="Mps1_cat"/>
</dbReference>
<dbReference type="GO" id="GO:0004712">
    <property type="term" value="F:protein serine/threonine/tyrosine kinase activity"/>
    <property type="evidence" value="ECO:0007669"/>
    <property type="project" value="TreeGrafter"/>
</dbReference>
<sequence>MDVLQVIVLHNPPKSIYHKYRLNGSSLLQKSVSKPNSAHFVQAHSSGVCDIKSRQLRASDGTVASTSNGVKRMQPVAPAAVARMANAMSHSGMPPIRSVMSSLPISCTPLSCSEAQQPCNSLQALSINDTVMINSKKYTVLSLLGTGGSSQVYQIFDPVRRTCLALKCVNLSGADESVITVYKNEIFLLTRLRNSASVVNMLDYEYTADGQYLLMVLEKGDTDLGSFIQSRSERPSLAMIAYYWMEMLKAVKVIHEQGIVHADLKPSNFLLVGGNLKLIDFGISDQIPDDRTWVTKQNQMGTLNYISPEAISSENPAEFKLKVSFKTDVWSLGCILYKMVYGKTPFQDIPSVAGKLLAITNPEVAIEFPDVGDKNLTDVMEKCLQRNQRLRPTINELMRHPFVTSCAPRQQFVPFKVSDETYVQLAEEVLGSSPITAASKIKAFCTRNFNESISNS</sequence>
<gene>
    <name evidence="9" type="ORF">SBAD_LOCUS4704</name>
</gene>
<dbReference type="GO" id="GO:0098813">
    <property type="term" value="P:nuclear chromosome segregation"/>
    <property type="evidence" value="ECO:0007669"/>
    <property type="project" value="UniProtKB-ARBA"/>
</dbReference>
<reference evidence="11" key="1">
    <citation type="submission" date="2016-06" db="UniProtKB">
        <authorList>
            <consortium name="WormBaseParasite"/>
        </authorList>
    </citation>
    <scope>IDENTIFICATION</scope>
</reference>
<evidence type="ECO:0000256" key="4">
    <source>
        <dbReference type="ARBA" id="ARBA00022777"/>
    </source>
</evidence>
<evidence type="ECO:0000259" key="8">
    <source>
        <dbReference type="PROSITE" id="PS50011"/>
    </source>
</evidence>
<accession>A0A183IM58</accession>
<keyword evidence="3 6" id="KW-0547">Nucleotide-binding</keyword>
<dbReference type="PANTHER" id="PTHR22974">
    <property type="entry name" value="MIXED LINEAGE PROTEIN KINASE"/>
    <property type="match status" value="1"/>
</dbReference>
<dbReference type="GO" id="GO:0033316">
    <property type="term" value="P:meiotic spindle assembly checkpoint signaling"/>
    <property type="evidence" value="ECO:0007669"/>
    <property type="project" value="TreeGrafter"/>
</dbReference>
<evidence type="ECO:0000313" key="11">
    <source>
        <dbReference type="WBParaSite" id="SBAD_0000490001-mRNA-1"/>
    </source>
</evidence>
<dbReference type="InterPro" id="IPR011009">
    <property type="entry name" value="Kinase-like_dom_sf"/>
</dbReference>
<evidence type="ECO:0000256" key="3">
    <source>
        <dbReference type="ARBA" id="ARBA00022741"/>
    </source>
</evidence>
<reference evidence="9 10" key="2">
    <citation type="submission" date="2018-11" db="EMBL/GenBank/DDBJ databases">
        <authorList>
            <consortium name="Pathogen Informatics"/>
        </authorList>
    </citation>
    <scope>NUCLEOTIDE SEQUENCE [LARGE SCALE GENOMIC DNA]</scope>
</reference>
<dbReference type="InterPro" id="IPR000719">
    <property type="entry name" value="Prot_kinase_dom"/>
</dbReference>
<dbReference type="InterPro" id="IPR017441">
    <property type="entry name" value="Protein_kinase_ATP_BS"/>
</dbReference>
<dbReference type="Proteomes" id="UP000270296">
    <property type="component" value="Unassembled WGS sequence"/>
</dbReference>
<dbReference type="AlphaFoldDB" id="A0A183IM58"/>
<dbReference type="PANTHER" id="PTHR22974:SF21">
    <property type="entry name" value="DUAL SPECIFICITY PROTEIN KINASE TTK"/>
    <property type="match status" value="1"/>
</dbReference>
<dbReference type="CDD" id="cd14131">
    <property type="entry name" value="PKc_Mps1"/>
    <property type="match status" value="1"/>
</dbReference>
<dbReference type="InterPro" id="IPR008271">
    <property type="entry name" value="Ser/Thr_kinase_AS"/>
</dbReference>
<keyword evidence="5 6" id="KW-0067">ATP-binding</keyword>
<dbReference type="Gene3D" id="3.30.200.20">
    <property type="entry name" value="Phosphorylase Kinase, domain 1"/>
    <property type="match status" value="1"/>
</dbReference>
<dbReference type="PROSITE" id="PS50011">
    <property type="entry name" value="PROTEIN_KINASE_DOM"/>
    <property type="match status" value="1"/>
</dbReference>
<evidence type="ECO:0000313" key="10">
    <source>
        <dbReference type="Proteomes" id="UP000270296"/>
    </source>
</evidence>
<dbReference type="OrthoDB" id="20524at2759"/>
<dbReference type="EMBL" id="UZAM01008496">
    <property type="protein sequence ID" value="VDP05200.1"/>
    <property type="molecule type" value="Genomic_DNA"/>
</dbReference>
<evidence type="ECO:0000256" key="2">
    <source>
        <dbReference type="ARBA" id="ARBA00022679"/>
    </source>
</evidence>
<dbReference type="GO" id="GO:0000776">
    <property type="term" value="C:kinetochore"/>
    <property type="evidence" value="ECO:0007669"/>
    <property type="project" value="TreeGrafter"/>
</dbReference>
<evidence type="ECO:0000313" key="9">
    <source>
        <dbReference type="EMBL" id="VDP05200.1"/>
    </source>
</evidence>
<protein>
    <submittedName>
        <fullName evidence="11">Protein kinase domain-containing protein</fullName>
    </submittedName>
</protein>
<dbReference type="PROSITE" id="PS00108">
    <property type="entry name" value="PROTEIN_KINASE_ST"/>
    <property type="match status" value="1"/>
</dbReference>
<dbReference type="GO" id="GO:0034501">
    <property type="term" value="P:protein localization to kinetochore"/>
    <property type="evidence" value="ECO:0007669"/>
    <property type="project" value="TreeGrafter"/>
</dbReference>
<keyword evidence="4" id="KW-0418">Kinase</keyword>